<name>F0XDX7_GROCL</name>
<dbReference type="eggNOG" id="KOG4754">
    <property type="taxonomic scope" value="Eukaryota"/>
</dbReference>
<evidence type="ECO:0000313" key="2">
    <source>
        <dbReference type="Proteomes" id="UP000007796"/>
    </source>
</evidence>
<dbReference type="CDD" id="cd07067">
    <property type="entry name" value="HP_PGM_like"/>
    <property type="match status" value="1"/>
</dbReference>
<dbReference type="InterPro" id="IPR013078">
    <property type="entry name" value="His_Pase_superF_clade-1"/>
</dbReference>
<evidence type="ECO:0000313" key="1">
    <source>
        <dbReference type="EMBL" id="EFX03890.1"/>
    </source>
</evidence>
<dbReference type="InterPro" id="IPR029033">
    <property type="entry name" value="His_PPase_superfam"/>
</dbReference>
<dbReference type="OrthoDB" id="496981at2759"/>
<gene>
    <name evidence="1" type="ORF">CMQ_818</name>
</gene>
<dbReference type="EMBL" id="GL629765">
    <property type="protein sequence ID" value="EFX03890.1"/>
    <property type="molecule type" value="Genomic_DNA"/>
</dbReference>
<dbReference type="AlphaFoldDB" id="F0XDX7"/>
<dbReference type="GO" id="GO:0005737">
    <property type="term" value="C:cytoplasm"/>
    <property type="evidence" value="ECO:0007669"/>
    <property type="project" value="TreeGrafter"/>
</dbReference>
<dbReference type="Gene3D" id="3.40.50.1240">
    <property type="entry name" value="Phosphoglycerate mutase-like"/>
    <property type="match status" value="1"/>
</dbReference>
<accession>F0XDX7</accession>
<dbReference type="HOGENOM" id="CLU_039184_1_2_1"/>
<dbReference type="PANTHER" id="PTHR48100">
    <property type="entry name" value="BROAD-SPECIFICITY PHOSPHATASE YOR283W-RELATED"/>
    <property type="match status" value="1"/>
</dbReference>
<reference evidence="1 2" key="1">
    <citation type="journal article" date="2011" name="Proc. Natl. Acad. Sci. U.S.A.">
        <title>Genome and transcriptome analyses of the mountain pine beetle-fungal symbiont Grosmannia clavigera, a lodgepole pine pathogen.</title>
        <authorList>
            <person name="DiGuistini S."/>
            <person name="Wang Y."/>
            <person name="Liao N.Y."/>
            <person name="Taylor G."/>
            <person name="Tanguay P."/>
            <person name="Feau N."/>
            <person name="Henrissat B."/>
            <person name="Chan S.K."/>
            <person name="Hesse-Orce U."/>
            <person name="Alamouti S.M."/>
            <person name="Tsui C.K.M."/>
            <person name="Docking R.T."/>
            <person name="Levasseur A."/>
            <person name="Haridas S."/>
            <person name="Robertson G."/>
            <person name="Birol I."/>
            <person name="Holt R.A."/>
            <person name="Marra M.A."/>
            <person name="Hamelin R.C."/>
            <person name="Hirst M."/>
            <person name="Jones S.J.M."/>
            <person name="Bohlmann J."/>
            <person name="Breuil C."/>
        </authorList>
    </citation>
    <scope>NUCLEOTIDE SEQUENCE [LARGE SCALE GENOMIC DNA]</scope>
    <source>
        <strain evidence="2">kw1407 / UAMH 11150</strain>
    </source>
</reference>
<keyword evidence="2" id="KW-1185">Reference proteome</keyword>
<dbReference type="RefSeq" id="XP_014173372.1">
    <property type="nucleotide sequence ID" value="XM_014317897.1"/>
</dbReference>
<proteinExistence type="predicted"/>
<organism evidence="2">
    <name type="scientific">Grosmannia clavigera (strain kw1407 / UAMH 11150)</name>
    <name type="common">Blue stain fungus</name>
    <name type="synonym">Graphiocladiella clavigera</name>
    <dbReference type="NCBI Taxonomy" id="655863"/>
    <lineage>
        <taxon>Eukaryota</taxon>
        <taxon>Fungi</taxon>
        <taxon>Dikarya</taxon>
        <taxon>Ascomycota</taxon>
        <taxon>Pezizomycotina</taxon>
        <taxon>Sordariomycetes</taxon>
        <taxon>Sordariomycetidae</taxon>
        <taxon>Ophiostomatales</taxon>
        <taxon>Ophiostomataceae</taxon>
        <taxon>Leptographium</taxon>
    </lineage>
</organism>
<dbReference type="PANTHER" id="PTHR48100:SF24">
    <property type="entry name" value="PHOSPHOGLYCERATE MUTASE"/>
    <property type="match status" value="1"/>
</dbReference>
<protein>
    <submittedName>
        <fullName evidence="1">Phosphoglycerate mutase</fullName>
    </submittedName>
</protein>
<dbReference type="InterPro" id="IPR050275">
    <property type="entry name" value="PGM_Phosphatase"/>
</dbReference>
<dbReference type="GeneID" id="25981806"/>
<dbReference type="Pfam" id="PF00300">
    <property type="entry name" value="His_Phos_1"/>
    <property type="match status" value="1"/>
</dbReference>
<sequence length="248" mass="27322">MQRRCTTYRILFFPAHDWALRDPGLTERGFQQSRQLGAALQQALPGRFDVQLVLVSPMRRTLQTAVEALDWLVGPSAAAAVPIRAHAGWQETTEHACDIGSDTAVLALDFPGVDFADVDPVFPDKTSPQAKAYAYSRQALVTRAQTVLEELHGRPEDVVLVVSHSAFLSRAVAGAMFGNADYRIFSFEDSETSADTTPRLCPPPMAVPGLPPLRYRLREWDETRQSHGGMGWSYDTVRAIGEGLPDRG</sequence>
<dbReference type="GO" id="GO:0016791">
    <property type="term" value="F:phosphatase activity"/>
    <property type="evidence" value="ECO:0007669"/>
    <property type="project" value="TreeGrafter"/>
</dbReference>
<dbReference type="SUPFAM" id="SSF53254">
    <property type="entry name" value="Phosphoglycerate mutase-like"/>
    <property type="match status" value="1"/>
</dbReference>
<dbReference type="Proteomes" id="UP000007796">
    <property type="component" value="Unassembled WGS sequence"/>
</dbReference>
<dbReference type="InParanoid" id="F0XDX7"/>